<accession>A0ABP1QD28</accession>
<dbReference type="SUPFAM" id="SSF54695">
    <property type="entry name" value="POZ domain"/>
    <property type="match status" value="1"/>
</dbReference>
<evidence type="ECO:0000256" key="1">
    <source>
        <dbReference type="ARBA" id="ARBA00004613"/>
    </source>
</evidence>
<dbReference type="EMBL" id="CAXLJM020000030">
    <property type="protein sequence ID" value="CAL8098400.1"/>
    <property type="molecule type" value="Genomic_DNA"/>
</dbReference>
<dbReference type="InterPro" id="IPR011333">
    <property type="entry name" value="SKP1/BTB/POZ_sf"/>
</dbReference>
<evidence type="ECO:0000313" key="4">
    <source>
        <dbReference type="EMBL" id="CAL8098400.1"/>
    </source>
</evidence>
<proteinExistence type="predicted"/>
<dbReference type="Pfam" id="PF00651">
    <property type="entry name" value="BTB"/>
    <property type="match status" value="1"/>
</dbReference>
<reference evidence="4 5" key="1">
    <citation type="submission" date="2024-08" db="EMBL/GenBank/DDBJ databases">
        <authorList>
            <person name="Cucini C."/>
            <person name="Frati F."/>
        </authorList>
    </citation>
    <scope>NUCLEOTIDE SEQUENCE [LARGE SCALE GENOMIC DNA]</scope>
</reference>
<dbReference type="PANTHER" id="PTHR24413">
    <property type="entry name" value="SPECKLE-TYPE POZ PROTEIN"/>
    <property type="match status" value="1"/>
</dbReference>
<comment type="caution">
    <text evidence="4">The sequence shown here is derived from an EMBL/GenBank/DDBJ whole genome shotgun (WGS) entry which is preliminary data.</text>
</comment>
<dbReference type="CDD" id="cd18186">
    <property type="entry name" value="BTB_POZ_ZBTB_KLHL-like"/>
    <property type="match status" value="1"/>
</dbReference>
<keyword evidence="2" id="KW-0964">Secreted</keyword>
<comment type="subcellular location">
    <subcellularLocation>
        <location evidence="1">Secreted</location>
    </subcellularLocation>
</comment>
<feature type="domain" description="BTB" evidence="3">
    <location>
        <begin position="279"/>
        <end position="343"/>
    </location>
</feature>
<sequence>MNQIGNAHCRWEGASGYCLFHGRRCPENEEDDGQSPSRRDLNDFTGCVVSTAEVTRGEPVKTIWCLKNISTQSNLEALINTSYCIMNVGDGPRKMRLRFYLELFETTVAASPCLGGGGGQQQHAHLEKFLSLGCAVLSGGEDGKELTFVVKVDRLLEGTHQFQMNVLAERAIAFKSEEERKGKLIEKLFLPYMTAHIRPNGQKHRESYCFDSSRELCFGITVIPLHSSAAQGNTNERNLAAAVATSPTSISTPTSSPDVDVDALAQDIMKMLMDENNFADMVLETKDGMDINAHKFILAARSPVMKQIIQDEAFEGTIQLDFDINPTRIILRWMYTGKLGNEPIGEVVEDVVLAAEKYQLSEMLKALDKEMISACNPSNMFQLFEIAKKNEMRIAMDQITAFIKG</sequence>
<evidence type="ECO:0000313" key="5">
    <source>
        <dbReference type="Proteomes" id="UP001642540"/>
    </source>
</evidence>
<dbReference type="PROSITE" id="PS50097">
    <property type="entry name" value="BTB"/>
    <property type="match status" value="1"/>
</dbReference>
<dbReference type="InterPro" id="IPR003614">
    <property type="entry name" value="Knottins"/>
</dbReference>
<dbReference type="SMART" id="SM00225">
    <property type="entry name" value="BTB"/>
    <property type="match status" value="1"/>
</dbReference>
<keyword evidence="5" id="KW-1185">Reference proteome</keyword>
<organism evidence="4 5">
    <name type="scientific">Orchesella dallaii</name>
    <dbReference type="NCBI Taxonomy" id="48710"/>
    <lineage>
        <taxon>Eukaryota</taxon>
        <taxon>Metazoa</taxon>
        <taxon>Ecdysozoa</taxon>
        <taxon>Arthropoda</taxon>
        <taxon>Hexapoda</taxon>
        <taxon>Collembola</taxon>
        <taxon>Entomobryomorpha</taxon>
        <taxon>Entomobryoidea</taxon>
        <taxon>Orchesellidae</taxon>
        <taxon>Orchesellinae</taxon>
        <taxon>Orchesella</taxon>
    </lineage>
</organism>
<gene>
    <name evidence="4" type="ORF">ODALV1_LOCUS9924</name>
</gene>
<evidence type="ECO:0000259" key="3">
    <source>
        <dbReference type="PROSITE" id="PS50097"/>
    </source>
</evidence>
<dbReference type="Proteomes" id="UP001642540">
    <property type="component" value="Unassembled WGS sequence"/>
</dbReference>
<dbReference type="CDD" id="cd00107">
    <property type="entry name" value="Knot1"/>
    <property type="match status" value="1"/>
</dbReference>
<name>A0ABP1QD28_9HEXA</name>
<evidence type="ECO:0000256" key="2">
    <source>
        <dbReference type="ARBA" id="ARBA00022525"/>
    </source>
</evidence>
<dbReference type="InterPro" id="IPR000210">
    <property type="entry name" value="BTB/POZ_dom"/>
</dbReference>
<dbReference type="Gene3D" id="3.30.710.10">
    <property type="entry name" value="Potassium Channel Kv1.1, Chain A"/>
    <property type="match status" value="1"/>
</dbReference>
<protein>
    <recommendedName>
        <fullName evidence="3">BTB domain-containing protein</fullName>
    </recommendedName>
</protein>